<sequence>MITLKKIQCNQLRRLLSPLLRIGSHGAAIWVKDSFTVEASTESITVKLRIHSSFFDLYDCSEPTRTWLNLHHLGRIFSSAAEDESIIMSALASANHLATIMYFVYEHHGTDTFTSETNLRGFVIPHHHQNINDSELSHQDAVGISSWEFSRILLHFAEQGTQFGDLLLAILFPGVLRNSIGSLPGVPAKDDASGLLGVPDYTGYRLMSSGGAWEVEAHVTNGQVRFRSGFFEDIVLTTEGGVAVF</sequence>
<dbReference type="EMBL" id="BJWL01000002">
    <property type="protein sequence ID" value="GFY83013.1"/>
    <property type="molecule type" value="Genomic_DNA"/>
</dbReference>
<name>A0A7J0E955_9ERIC</name>
<evidence type="ECO:0000259" key="1">
    <source>
        <dbReference type="Pfam" id="PF00705"/>
    </source>
</evidence>
<comment type="caution">
    <text evidence="2">The sequence shown here is derived from an EMBL/GenBank/DDBJ whole genome shotgun (WGS) entry which is preliminary data.</text>
</comment>
<dbReference type="GO" id="GO:0003677">
    <property type="term" value="F:DNA binding"/>
    <property type="evidence" value="ECO:0007669"/>
    <property type="project" value="InterPro"/>
</dbReference>
<reference evidence="2 3" key="1">
    <citation type="submission" date="2019-07" db="EMBL/GenBank/DDBJ databases">
        <title>De Novo Assembly of kiwifruit Actinidia rufa.</title>
        <authorList>
            <person name="Sugita-Konishi S."/>
            <person name="Sato K."/>
            <person name="Mori E."/>
            <person name="Abe Y."/>
            <person name="Kisaki G."/>
            <person name="Hamano K."/>
            <person name="Suezawa K."/>
            <person name="Otani M."/>
            <person name="Fukuda T."/>
            <person name="Manabe T."/>
            <person name="Gomi K."/>
            <person name="Tabuchi M."/>
            <person name="Akimitsu K."/>
            <person name="Kataoka I."/>
        </authorList>
    </citation>
    <scope>NUCLEOTIDE SEQUENCE [LARGE SCALE GENOMIC DNA]</scope>
    <source>
        <strain evidence="3">cv. Fuchu</strain>
    </source>
</reference>
<proteinExistence type="predicted"/>
<dbReference type="InterPro" id="IPR022648">
    <property type="entry name" value="Pr_cel_nuc_antig_N"/>
</dbReference>
<dbReference type="InterPro" id="IPR046938">
    <property type="entry name" value="DNA_clamp_sf"/>
</dbReference>
<evidence type="ECO:0000313" key="2">
    <source>
        <dbReference type="EMBL" id="GFY83013.1"/>
    </source>
</evidence>
<feature type="domain" description="Proliferating cell nuclear antigen PCNA N-terminal" evidence="1">
    <location>
        <begin position="44"/>
        <end position="101"/>
    </location>
</feature>
<organism evidence="2 3">
    <name type="scientific">Actinidia rufa</name>
    <dbReference type="NCBI Taxonomy" id="165716"/>
    <lineage>
        <taxon>Eukaryota</taxon>
        <taxon>Viridiplantae</taxon>
        <taxon>Streptophyta</taxon>
        <taxon>Embryophyta</taxon>
        <taxon>Tracheophyta</taxon>
        <taxon>Spermatophyta</taxon>
        <taxon>Magnoliopsida</taxon>
        <taxon>eudicotyledons</taxon>
        <taxon>Gunneridae</taxon>
        <taxon>Pentapetalae</taxon>
        <taxon>asterids</taxon>
        <taxon>Ericales</taxon>
        <taxon>Actinidiaceae</taxon>
        <taxon>Actinidia</taxon>
    </lineage>
</organism>
<protein>
    <recommendedName>
        <fullName evidence="1">Proliferating cell nuclear antigen PCNA N-terminal domain-containing protein</fullName>
    </recommendedName>
</protein>
<dbReference type="Pfam" id="PF00705">
    <property type="entry name" value="PCNA_N"/>
    <property type="match status" value="1"/>
</dbReference>
<evidence type="ECO:0000313" key="3">
    <source>
        <dbReference type="Proteomes" id="UP000585474"/>
    </source>
</evidence>
<dbReference type="Gene3D" id="3.70.10.10">
    <property type="match status" value="1"/>
</dbReference>
<dbReference type="SUPFAM" id="SSF55979">
    <property type="entry name" value="DNA clamp"/>
    <property type="match status" value="1"/>
</dbReference>
<dbReference type="AlphaFoldDB" id="A0A7J0E955"/>
<dbReference type="Proteomes" id="UP000585474">
    <property type="component" value="Unassembled WGS sequence"/>
</dbReference>
<accession>A0A7J0E955</accession>
<keyword evidence="3" id="KW-1185">Reference proteome</keyword>
<gene>
    <name evidence="2" type="ORF">Acr_02g0012530</name>
</gene>
<dbReference type="GO" id="GO:0006275">
    <property type="term" value="P:regulation of DNA replication"/>
    <property type="evidence" value="ECO:0007669"/>
    <property type="project" value="InterPro"/>
</dbReference>